<dbReference type="RefSeq" id="XP_002771065.1">
    <property type="nucleotide sequence ID" value="XM_002771019.1"/>
</dbReference>
<reference evidence="3 4" key="1">
    <citation type="submission" date="2008-07" db="EMBL/GenBank/DDBJ databases">
        <authorList>
            <person name="El-Sayed N."/>
            <person name="Caler E."/>
            <person name="Inman J."/>
            <person name="Amedeo P."/>
            <person name="Hass B."/>
            <person name="Wortman J."/>
        </authorList>
    </citation>
    <scope>NUCLEOTIDE SEQUENCE [LARGE SCALE GENOMIC DNA]</scope>
    <source>
        <strain evidence="3">ATCC 50983</strain>
        <strain evidence="4">ATCC 50983 / TXsc</strain>
    </source>
</reference>
<keyword evidence="1" id="KW-0732">Signal</keyword>
<evidence type="ECO:0000313" key="2">
    <source>
        <dbReference type="EMBL" id="EER02881.1"/>
    </source>
</evidence>
<dbReference type="OrthoDB" id="27923at2759"/>
<dbReference type="GeneID" id="9063492"/>
<sequence length="61" mass="7024">MSSTFCFLFITLMRGFETKHPVVEWTNVRKDTKIPDGDELMEKFQDPSQADKTSGTIDICH</sequence>
<dbReference type="GeneID" id="9051220"/>
<feature type="chain" id="PRO_5010828321" evidence="1">
    <location>
        <begin position="19"/>
        <end position="61"/>
    </location>
</feature>
<protein>
    <submittedName>
        <fullName evidence="3">Uncharacterized protein</fullName>
    </submittedName>
</protein>
<evidence type="ECO:0000313" key="4">
    <source>
        <dbReference type="Proteomes" id="UP000007800"/>
    </source>
</evidence>
<proteinExistence type="predicted"/>
<keyword evidence="4" id="KW-1185">Reference proteome</keyword>
<dbReference type="RefSeq" id="XP_002784621.1">
    <property type="nucleotide sequence ID" value="XM_002784575.1"/>
</dbReference>
<organism evidence="4">
    <name type="scientific">Perkinsus marinus (strain ATCC 50983 / TXsc)</name>
    <dbReference type="NCBI Taxonomy" id="423536"/>
    <lineage>
        <taxon>Eukaryota</taxon>
        <taxon>Sar</taxon>
        <taxon>Alveolata</taxon>
        <taxon>Perkinsozoa</taxon>
        <taxon>Perkinsea</taxon>
        <taxon>Perkinsida</taxon>
        <taxon>Perkinsidae</taxon>
        <taxon>Perkinsus</taxon>
    </lineage>
</organism>
<dbReference type="Proteomes" id="UP000007800">
    <property type="component" value="Unassembled WGS sequence"/>
</dbReference>
<dbReference type="AlphaFoldDB" id="C5KG61"/>
<name>C5KG61_PERM5</name>
<gene>
    <name evidence="3" type="ORF">Pmar_PMAR021013</name>
    <name evidence="2" type="ORF">Pmar_PMAR026040</name>
</gene>
<evidence type="ECO:0000313" key="3">
    <source>
        <dbReference type="EMBL" id="EER16417.1"/>
    </source>
</evidence>
<feature type="signal peptide" evidence="1">
    <location>
        <begin position="1"/>
        <end position="18"/>
    </location>
</feature>
<accession>C5KG61</accession>
<dbReference type="EMBL" id="GG682743">
    <property type="protein sequence ID" value="EER02881.1"/>
    <property type="molecule type" value="Genomic_DNA"/>
</dbReference>
<dbReference type="EMBL" id="GG672918">
    <property type="protein sequence ID" value="EER16417.1"/>
    <property type="molecule type" value="Genomic_DNA"/>
</dbReference>
<evidence type="ECO:0000256" key="1">
    <source>
        <dbReference type="SAM" id="SignalP"/>
    </source>
</evidence>